<dbReference type="GO" id="GO:0045295">
    <property type="term" value="F:gamma-catenin binding"/>
    <property type="evidence" value="ECO:0007669"/>
    <property type="project" value="TreeGrafter"/>
</dbReference>
<dbReference type="GO" id="GO:0030877">
    <property type="term" value="C:beta-catenin destruction complex"/>
    <property type="evidence" value="ECO:0007669"/>
    <property type="project" value="TreeGrafter"/>
</dbReference>
<feature type="compositionally biased region" description="Polar residues" evidence="3">
    <location>
        <begin position="826"/>
        <end position="861"/>
    </location>
</feature>
<feature type="compositionally biased region" description="Low complexity" evidence="3">
    <location>
        <begin position="639"/>
        <end position="661"/>
    </location>
</feature>
<reference evidence="4" key="1">
    <citation type="submission" date="2023-10" db="EMBL/GenBank/DDBJ databases">
        <title>Genome assembly of Pristionchus species.</title>
        <authorList>
            <person name="Yoshida K."/>
            <person name="Sommer R.J."/>
        </authorList>
    </citation>
    <scope>NUCLEOTIDE SEQUENCE</scope>
    <source>
        <strain evidence="4">RS0144</strain>
    </source>
</reference>
<dbReference type="PANTHER" id="PTHR12607:SF12">
    <property type="entry name" value="APC-LIKE, ISOFORM A-RELATED"/>
    <property type="match status" value="1"/>
</dbReference>
<feature type="compositionally biased region" description="Polar residues" evidence="3">
    <location>
        <begin position="547"/>
        <end position="558"/>
    </location>
</feature>
<protein>
    <recommendedName>
        <fullName evidence="6">CLASP N-terminal domain-containing protein</fullName>
    </recommendedName>
</protein>
<dbReference type="GO" id="GO:0007026">
    <property type="term" value="P:negative regulation of microtubule depolymerization"/>
    <property type="evidence" value="ECO:0007669"/>
    <property type="project" value="TreeGrafter"/>
</dbReference>
<proteinExistence type="inferred from homology"/>
<feature type="compositionally biased region" description="Low complexity" evidence="3">
    <location>
        <begin position="529"/>
        <end position="546"/>
    </location>
</feature>
<dbReference type="GO" id="GO:0090090">
    <property type="term" value="P:negative regulation of canonical Wnt signaling pathway"/>
    <property type="evidence" value="ECO:0007669"/>
    <property type="project" value="TreeGrafter"/>
</dbReference>
<feature type="compositionally biased region" description="Low complexity" evidence="3">
    <location>
        <begin position="878"/>
        <end position="894"/>
    </location>
</feature>
<dbReference type="InterPro" id="IPR000225">
    <property type="entry name" value="Armadillo"/>
</dbReference>
<sequence length="957" mass="102913">FQVTEATYDVEYRKAAIVLGVVEAGAELLVWEVKMWGAKASMQQQFVNGNGRNERREVRKQIASVLTNLTFGSASMKRLVAEYDQFMPVVIQIIEAAPNLVPPYANLLRNVSWPSCKGMVSLFAATPALTKAAVEAHLRGDDKSVKSTLSAIWNMVGSGGEECVRRVVEMEGCVDMLIQLLVMDAQRTLVVEYSTGILKYASAELVRGEKLEHCIVIRDRLLSRLLPLLRASSMTIVKNALGAVSEVAAKDPISVRKSITQSAMESLEKLQRSNDNEIRRPAKAILSLIGTGNYNGVMSRSAHVGNGRDMSSSLHSNRLLPRRSPYCSPSAGGGGGGGIVNGEMDPSIPSSSTSPRASSVPRLFHDGVRGGGGGGMSTNATPSTGGEMGIPFGVNGPPTLQFEQEEEEGERDDDYYDDEDDELSTQVTRAGSIEDLDEDGQSQDISGFHSTVETANNSCRLSPVSYSDLPDSPTQCAAIRDAALRENTLQLNLPSFSMPSSTNGDTEPFGVGPSSSAGGSSGTDGSSGGLSSSQTHSSHTTPHGTSAEQTPTYSTINARYTMDYAPPRIDEHRIAASAAAANSAPSTSNDIKSVFNAKNDEEEDDYGIYGEEDILDRSIQEALPQRIDEKRERLNSFLLDSLSSSLPSHRSPSSKGSSRYSNTSTIREDDILAAAIESAMPKIGSLSSPRGTLLQQPKNGEARWSEREEREERPRKTTEGPMMSDRREKREEEEESDESDLEDGLFPMGGSLVGTMPRDVEEEIEAERIAIDCSSLKRKPRPPRTSLLPRQLATPTSRTARQTTPTASTNGRPSPRPSSIGRPCPLTSTPNNSRTKLSKYPSTPRVSAVTLSLSGTPNGNSLLEAPPPSSNGTPPTASSDSMQTTPSSSSSSMSRLKKPTASAVVPPYNYQIPKSTPREEKKGSCLKGGKEVEKTRTNGEMLVTTLSSSKSTILDLL</sequence>
<feature type="region of interest" description="Disordered" evidence="3">
    <location>
        <begin position="493"/>
        <end position="559"/>
    </location>
</feature>
<evidence type="ECO:0008006" key="6">
    <source>
        <dbReference type="Google" id="ProtNLM"/>
    </source>
</evidence>
<comment type="caution">
    <text evidence="4">The sequence shown here is derived from an EMBL/GenBank/DDBJ whole genome shotgun (WGS) entry which is preliminary data.</text>
</comment>
<evidence type="ECO:0000313" key="5">
    <source>
        <dbReference type="Proteomes" id="UP001432027"/>
    </source>
</evidence>
<feature type="compositionally biased region" description="Low complexity" evidence="3">
    <location>
        <begin position="575"/>
        <end position="588"/>
    </location>
</feature>
<dbReference type="InterPro" id="IPR011989">
    <property type="entry name" value="ARM-like"/>
</dbReference>
<dbReference type="Gene3D" id="1.25.10.10">
    <property type="entry name" value="Leucine-rich Repeat Variant"/>
    <property type="match status" value="1"/>
</dbReference>
<dbReference type="PANTHER" id="PTHR12607">
    <property type="entry name" value="ADENOMATOUS POLYPOSIS COLI PROTEIN FAMILY"/>
    <property type="match status" value="1"/>
</dbReference>
<dbReference type="InterPro" id="IPR016024">
    <property type="entry name" value="ARM-type_fold"/>
</dbReference>
<keyword evidence="5" id="KW-1185">Reference proteome</keyword>
<evidence type="ECO:0000256" key="2">
    <source>
        <dbReference type="ARBA" id="ARBA00022687"/>
    </source>
</evidence>
<evidence type="ECO:0000313" key="4">
    <source>
        <dbReference type="EMBL" id="GMT00233.1"/>
    </source>
</evidence>
<feature type="compositionally biased region" description="Polar residues" evidence="3">
    <location>
        <begin position="793"/>
        <end position="811"/>
    </location>
</feature>
<feature type="compositionally biased region" description="Acidic residues" evidence="3">
    <location>
        <begin position="403"/>
        <end position="421"/>
    </location>
</feature>
<feature type="compositionally biased region" description="Polar residues" evidence="3">
    <location>
        <begin position="493"/>
        <end position="505"/>
    </location>
</feature>
<feature type="non-terminal residue" evidence="4">
    <location>
        <position position="1"/>
    </location>
</feature>
<feature type="region of interest" description="Disordered" evidence="3">
    <location>
        <begin position="681"/>
        <end position="938"/>
    </location>
</feature>
<gene>
    <name evidence="4" type="ORF">PENTCL1PPCAC_22407</name>
</gene>
<dbReference type="SMART" id="SM00185">
    <property type="entry name" value="ARM"/>
    <property type="match status" value="3"/>
</dbReference>
<feature type="compositionally biased region" description="Basic and acidic residues" evidence="3">
    <location>
        <begin position="700"/>
        <end position="730"/>
    </location>
</feature>
<dbReference type="GO" id="GO:0016342">
    <property type="term" value="C:catenin complex"/>
    <property type="evidence" value="ECO:0007669"/>
    <property type="project" value="TreeGrafter"/>
</dbReference>
<feature type="region of interest" description="Disordered" evidence="3">
    <location>
        <begin position="639"/>
        <end position="665"/>
    </location>
</feature>
<dbReference type="SUPFAM" id="SSF48371">
    <property type="entry name" value="ARM repeat"/>
    <property type="match status" value="1"/>
</dbReference>
<feature type="compositionally biased region" description="Acidic residues" evidence="3">
    <location>
        <begin position="731"/>
        <end position="743"/>
    </location>
</feature>
<dbReference type="GO" id="GO:0007399">
    <property type="term" value="P:nervous system development"/>
    <property type="evidence" value="ECO:0007669"/>
    <property type="project" value="TreeGrafter"/>
</dbReference>
<feature type="compositionally biased region" description="Basic and acidic residues" evidence="3">
    <location>
        <begin position="916"/>
        <end position="937"/>
    </location>
</feature>
<feature type="region of interest" description="Disordered" evidence="3">
    <location>
        <begin position="575"/>
        <end position="605"/>
    </location>
</feature>
<name>A0AAV5U1J9_9BILA</name>
<feature type="compositionally biased region" description="Gly residues" evidence="3">
    <location>
        <begin position="331"/>
        <end position="340"/>
    </location>
</feature>
<organism evidence="4 5">
    <name type="scientific">Pristionchus entomophagus</name>
    <dbReference type="NCBI Taxonomy" id="358040"/>
    <lineage>
        <taxon>Eukaryota</taxon>
        <taxon>Metazoa</taxon>
        <taxon>Ecdysozoa</taxon>
        <taxon>Nematoda</taxon>
        <taxon>Chromadorea</taxon>
        <taxon>Rhabditida</taxon>
        <taxon>Rhabditina</taxon>
        <taxon>Diplogasteromorpha</taxon>
        <taxon>Diplogasteroidea</taxon>
        <taxon>Neodiplogasteridae</taxon>
        <taxon>Pristionchus</taxon>
    </lineage>
</organism>
<evidence type="ECO:0000256" key="1">
    <source>
        <dbReference type="ARBA" id="ARBA00009051"/>
    </source>
</evidence>
<dbReference type="EMBL" id="BTSX01000005">
    <property type="protein sequence ID" value="GMT00233.1"/>
    <property type="molecule type" value="Genomic_DNA"/>
</dbReference>
<feature type="compositionally biased region" description="Polar residues" evidence="3">
    <location>
        <begin position="685"/>
        <end position="698"/>
    </location>
</feature>
<dbReference type="Proteomes" id="UP001432027">
    <property type="component" value="Unassembled WGS sequence"/>
</dbReference>
<dbReference type="GO" id="GO:0008013">
    <property type="term" value="F:beta-catenin binding"/>
    <property type="evidence" value="ECO:0007669"/>
    <property type="project" value="InterPro"/>
</dbReference>
<dbReference type="GO" id="GO:0005881">
    <property type="term" value="C:cytoplasmic microtubule"/>
    <property type="evidence" value="ECO:0007669"/>
    <property type="project" value="TreeGrafter"/>
</dbReference>
<dbReference type="GO" id="GO:0001708">
    <property type="term" value="P:cell fate specification"/>
    <property type="evidence" value="ECO:0007669"/>
    <property type="project" value="TreeGrafter"/>
</dbReference>
<dbReference type="GO" id="GO:0007389">
    <property type="term" value="P:pattern specification process"/>
    <property type="evidence" value="ECO:0007669"/>
    <property type="project" value="TreeGrafter"/>
</dbReference>
<comment type="similarity">
    <text evidence="1">Belongs to the adenomatous polyposis coli (APC) family.</text>
</comment>
<evidence type="ECO:0000256" key="3">
    <source>
        <dbReference type="SAM" id="MobiDB-lite"/>
    </source>
</evidence>
<dbReference type="AlphaFoldDB" id="A0AAV5U1J9"/>
<feature type="compositionally biased region" description="Low complexity" evidence="3">
    <location>
        <begin position="346"/>
        <end position="361"/>
    </location>
</feature>
<dbReference type="GO" id="GO:0008017">
    <property type="term" value="F:microtubule binding"/>
    <property type="evidence" value="ECO:0007669"/>
    <property type="project" value="TreeGrafter"/>
</dbReference>
<accession>A0AAV5U1J9</accession>
<feature type="compositionally biased region" description="Gly residues" evidence="3">
    <location>
        <begin position="519"/>
        <end position="528"/>
    </location>
</feature>
<dbReference type="GO" id="GO:0016055">
    <property type="term" value="P:Wnt signaling pathway"/>
    <property type="evidence" value="ECO:0007669"/>
    <property type="project" value="UniProtKB-KW"/>
</dbReference>
<dbReference type="InterPro" id="IPR026818">
    <property type="entry name" value="Apc_fam"/>
</dbReference>
<keyword evidence="2" id="KW-0879">Wnt signaling pathway</keyword>
<dbReference type="GO" id="GO:0016477">
    <property type="term" value="P:cell migration"/>
    <property type="evidence" value="ECO:0007669"/>
    <property type="project" value="TreeGrafter"/>
</dbReference>
<feature type="region of interest" description="Disordered" evidence="3">
    <location>
        <begin position="306"/>
        <end position="421"/>
    </location>
</feature>